<keyword evidence="2" id="KW-0012">Acyltransferase</keyword>
<dbReference type="Pfam" id="PF00583">
    <property type="entry name" value="Acetyltransf_1"/>
    <property type="match status" value="1"/>
</dbReference>
<evidence type="ECO:0000256" key="2">
    <source>
        <dbReference type="ARBA" id="ARBA00023315"/>
    </source>
</evidence>
<dbReference type="PROSITE" id="PS51186">
    <property type="entry name" value="GNAT"/>
    <property type="match status" value="1"/>
</dbReference>
<organism evidence="4 5">
    <name type="scientific">Capsicum baccatum</name>
    <name type="common">Peruvian pepper</name>
    <dbReference type="NCBI Taxonomy" id="33114"/>
    <lineage>
        <taxon>Eukaryota</taxon>
        <taxon>Viridiplantae</taxon>
        <taxon>Streptophyta</taxon>
        <taxon>Embryophyta</taxon>
        <taxon>Tracheophyta</taxon>
        <taxon>Spermatophyta</taxon>
        <taxon>Magnoliopsida</taxon>
        <taxon>eudicotyledons</taxon>
        <taxon>Gunneridae</taxon>
        <taxon>Pentapetalae</taxon>
        <taxon>asterids</taxon>
        <taxon>lamiids</taxon>
        <taxon>Solanales</taxon>
        <taxon>Solanaceae</taxon>
        <taxon>Solanoideae</taxon>
        <taxon>Capsiceae</taxon>
        <taxon>Capsicum</taxon>
    </lineage>
</organism>
<reference evidence="4 5" key="1">
    <citation type="journal article" date="2017" name="Genome Biol.">
        <title>New reference genome sequences of hot pepper reveal the massive evolution of plant disease-resistance genes by retroduplication.</title>
        <authorList>
            <person name="Kim S."/>
            <person name="Park J."/>
            <person name="Yeom S.I."/>
            <person name="Kim Y.M."/>
            <person name="Seo E."/>
            <person name="Kim K.T."/>
            <person name="Kim M.S."/>
            <person name="Lee J.M."/>
            <person name="Cheong K."/>
            <person name="Shin H.S."/>
            <person name="Kim S.B."/>
            <person name="Han K."/>
            <person name="Lee J."/>
            <person name="Park M."/>
            <person name="Lee H.A."/>
            <person name="Lee H.Y."/>
            <person name="Lee Y."/>
            <person name="Oh S."/>
            <person name="Lee J.H."/>
            <person name="Choi E."/>
            <person name="Choi E."/>
            <person name="Lee S.E."/>
            <person name="Jeon J."/>
            <person name="Kim H."/>
            <person name="Choi G."/>
            <person name="Song H."/>
            <person name="Lee J."/>
            <person name="Lee S.C."/>
            <person name="Kwon J.K."/>
            <person name="Lee H.Y."/>
            <person name="Koo N."/>
            <person name="Hong Y."/>
            <person name="Kim R.W."/>
            <person name="Kang W.H."/>
            <person name="Huh J.H."/>
            <person name="Kang B.C."/>
            <person name="Yang T.J."/>
            <person name="Lee Y.H."/>
            <person name="Bennetzen J.L."/>
            <person name="Choi D."/>
        </authorList>
    </citation>
    <scope>NUCLEOTIDE SEQUENCE [LARGE SCALE GENOMIC DNA]</scope>
    <source>
        <strain evidence="5">cv. PBC81</strain>
    </source>
</reference>
<feature type="domain" description="N-acetyltransferase" evidence="3">
    <location>
        <begin position="221"/>
        <end position="375"/>
    </location>
</feature>
<dbReference type="PANTHER" id="PTHR10545">
    <property type="entry name" value="DIAMINE N-ACETYLTRANSFERASE"/>
    <property type="match status" value="1"/>
</dbReference>
<evidence type="ECO:0000313" key="4">
    <source>
        <dbReference type="EMBL" id="PHT39848.1"/>
    </source>
</evidence>
<dbReference type="PANTHER" id="PTHR10545:SF56">
    <property type="entry name" value="TYRAMINE N-FERULOYLTRANSFERASE 4_11-LIKE"/>
    <property type="match status" value="1"/>
</dbReference>
<dbReference type="OrthoDB" id="1256779at2759"/>
<comment type="caution">
    <text evidence="4">The sequence shown here is derived from an EMBL/GenBank/DDBJ whole genome shotgun (WGS) entry which is preliminary data.</text>
</comment>
<keyword evidence="5" id="KW-1185">Reference proteome</keyword>
<keyword evidence="1" id="KW-0808">Transferase</keyword>
<accession>A0A2G2W3Q5</accession>
<dbReference type="GO" id="GO:0008080">
    <property type="term" value="F:N-acetyltransferase activity"/>
    <property type="evidence" value="ECO:0007669"/>
    <property type="project" value="TreeGrafter"/>
</dbReference>
<sequence length="384" mass="43861">MNVKTAFLNGELEEEIYMEQPESFVVPGKENKVCKLVKSLYGLKQAPKQCRDISDINVMKRMLESKFDMKDLGVVDAILGIRIHRTPQGLALSQSHYIKKVLDKFKYMEFGIVKTLLDVSFALQKNEGESDSQLEYFAMASAISETITTNGSSENNNLTITGKIHTRVRLATKSDLHHIYQLFYQIHAYHNFTHLYKATESSLGDLLFKENPLPLFYGPSVLLLEVSPTPFTQPKNNKDELGFKPVLTTFDLKFPVVEGQVEEFQSIYDDGNDKRDVFIAGYAFFYANYSCFYDKPGFYFESLYFRESYRKLGMGRLLFGTVASIAANNGFVSVEGIVAVWNKKSYDFYIDMGVEIFDEFRYGKLHGENLQKYADKEINDAGTT</sequence>
<dbReference type="AlphaFoldDB" id="A0A2G2W3Q5"/>
<dbReference type="Pfam" id="PF07727">
    <property type="entry name" value="RVT_2"/>
    <property type="match status" value="2"/>
</dbReference>
<dbReference type="Proteomes" id="UP000224567">
    <property type="component" value="Unassembled WGS sequence"/>
</dbReference>
<gene>
    <name evidence="4" type="ORF">CQW23_18702</name>
</gene>
<dbReference type="InterPro" id="IPR016181">
    <property type="entry name" value="Acyl_CoA_acyltransferase"/>
</dbReference>
<dbReference type="InterPro" id="IPR000182">
    <property type="entry name" value="GNAT_dom"/>
</dbReference>
<evidence type="ECO:0000256" key="1">
    <source>
        <dbReference type="ARBA" id="ARBA00022679"/>
    </source>
</evidence>
<dbReference type="STRING" id="33114.A0A2G2W3Q5"/>
<dbReference type="InterPro" id="IPR013103">
    <property type="entry name" value="RVT_2"/>
</dbReference>
<evidence type="ECO:0000313" key="5">
    <source>
        <dbReference type="Proteomes" id="UP000224567"/>
    </source>
</evidence>
<dbReference type="Gene3D" id="3.40.630.30">
    <property type="match status" value="1"/>
</dbReference>
<dbReference type="SUPFAM" id="SSF55729">
    <property type="entry name" value="Acyl-CoA N-acyltransferases (Nat)"/>
    <property type="match status" value="1"/>
</dbReference>
<dbReference type="InterPro" id="IPR051016">
    <property type="entry name" value="Diverse_Substrate_AcTransf"/>
</dbReference>
<protein>
    <submittedName>
        <fullName evidence="4">Tyramine N-feruloyltransferase 10/30</fullName>
    </submittedName>
</protein>
<proteinExistence type="predicted"/>
<name>A0A2G2W3Q5_CAPBA</name>
<reference evidence="5" key="2">
    <citation type="journal article" date="2017" name="J. Anim. Genet.">
        <title>Multiple reference genome sequences of hot pepper reveal the massive evolution of plant disease resistance genes by retroduplication.</title>
        <authorList>
            <person name="Kim S."/>
            <person name="Park J."/>
            <person name="Yeom S.-I."/>
            <person name="Kim Y.-M."/>
            <person name="Seo E."/>
            <person name="Kim K.-T."/>
            <person name="Kim M.-S."/>
            <person name="Lee J.M."/>
            <person name="Cheong K."/>
            <person name="Shin H.-S."/>
            <person name="Kim S.-B."/>
            <person name="Han K."/>
            <person name="Lee J."/>
            <person name="Park M."/>
            <person name="Lee H.-A."/>
            <person name="Lee H.-Y."/>
            <person name="Lee Y."/>
            <person name="Oh S."/>
            <person name="Lee J.H."/>
            <person name="Choi E."/>
            <person name="Choi E."/>
            <person name="Lee S.E."/>
            <person name="Jeon J."/>
            <person name="Kim H."/>
            <person name="Choi G."/>
            <person name="Song H."/>
            <person name="Lee J."/>
            <person name="Lee S.-C."/>
            <person name="Kwon J.-K."/>
            <person name="Lee H.-Y."/>
            <person name="Koo N."/>
            <person name="Hong Y."/>
            <person name="Kim R.W."/>
            <person name="Kang W.-H."/>
            <person name="Huh J.H."/>
            <person name="Kang B.-C."/>
            <person name="Yang T.-J."/>
            <person name="Lee Y.-H."/>
            <person name="Bennetzen J.L."/>
            <person name="Choi D."/>
        </authorList>
    </citation>
    <scope>NUCLEOTIDE SEQUENCE [LARGE SCALE GENOMIC DNA]</scope>
    <source>
        <strain evidence="5">cv. PBC81</strain>
    </source>
</reference>
<dbReference type="EMBL" id="MLFT02000008">
    <property type="protein sequence ID" value="PHT39848.1"/>
    <property type="molecule type" value="Genomic_DNA"/>
</dbReference>
<evidence type="ECO:0000259" key="3">
    <source>
        <dbReference type="PROSITE" id="PS51186"/>
    </source>
</evidence>